<evidence type="ECO:0000313" key="2">
    <source>
        <dbReference type="Proteomes" id="UP001234178"/>
    </source>
</evidence>
<gene>
    <name evidence="1" type="ORF">OUZ56_006401</name>
</gene>
<reference evidence="1 2" key="1">
    <citation type="journal article" date="2023" name="Nucleic Acids Res.">
        <title>The hologenome of Daphnia magna reveals possible DNA methylation and microbiome-mediated evolution of the host genome.</title>
        <authorList>
            <person name="Chaturvedi A."/>
            <person name="Li X."/>
            <person name="Dhandapani V."/>
            <person name="Marshall H."/>
            <person name="Kissane S."/>
            <person name="Cuenca-Cambronero M."/>
            <person name="Asole G."/>
            <person name="Calvet F."/>
            <person name="Ruiz-Romero M."/>
            <person name="Marangio P."/>
            <person name="Guigo R."/>
            <person name="Rago D."/>
            <person name="Mirbahai L."/>
            <person name="Eastwood N."/>
            <person name="Colbourne J.K."/>
            <person name="Zhou J."/>
            <person name="Mallon E."/>
            <person name="Orsini L."/>
        </authorList>
    </citation>
    <scope>NUCLEOTIDE SEQUENCE [LARGE SCALE GENOMIC DNA]</scope>
    <source>
        <strain evidence="1">LRV0_1</strain>
    </source>
</reference>
<sequence length="127" mass="13812">MYGWIPVIQLLLPYKKAAVLRRNRQFFPNNSNKMIRNMIAVFAFLVVFASMVVEAAPFLGLIEGLLGGHDHHHDHHHGHGGYGYGGYPSAYGGYPGSYGGYPSSYGGYPGGYGSYGGYGYGGQHYGK</sequence>
<dbReference type="EMBL" id="JAOYFB010000001">
    <property type="protein sequence ID" value="KAK4004673.1"/>
    <property type="molecule type" value="Genomic_DNA"/>
</dbReference>
<evidence type="ECO:0000313" key="1">
    <source>
        <dbReference type="EMBL" id="KAK4004673.1"/>
    </source>
</evidence>
<comment type="caution">
    <text evidence="1">The sequence shown here is derived from an EMBL/GenBank/DDBJ whole genome shotgun (WGS) entry which is preliminary data.</text>
</comment>
<keyword evidence="2" id="KW-1185">Reference proteome</keyword>
<dbReference type="Proteomes" id="UP001234178">
    <property type="component" value="Unassembled WGS sequence"/>
</dbReference>
<name>A0ABQ9YVJ5_9CRUS</name>
<protein>
    <submittedName>
        <fullName evidence="1">Uncharacterized protein</fullName>
    </submittedName>
</protein>
<accession>A0ABQ9YVJ5</accession>
<organism evidence="1 2">
    <name type="scientific">Daphnia magna</name>
    <dbReference type="NCBI Taxonomy" id="35525"/>
    <lineage>
        <taxon>Eukaryota</taxon>
        <taxon>Metazoa</taxon>
        <taxon>Ecdysozoa</taxon>
        <taxon>Arthropoda</taxon>
        <taxon>Crustacea</taxon>
        <taxon>Branchiopoda</taxon>
        <taxon>Diplostraca</taxon>
        <taxon>Cladocera</taxon>
        <taxon>Anomopoda</taxon>
        <taxon>Daphniidae</taxon>
        <taxon>Daphnia</taxon>
    </lineage>
</organism>
<proteinExistence type="predicted"/>